<reference evidence="5" key="1">
    <citation type="submission" date="2016-10" db="EMBL/GenBank/DDBJ databases">
        <authorList>
            <person name="Varghese N."/>
            <person name="Submissions S."/>
        </authorList>
    </citation>
    <scope>NUCLEOTIDE SEQUENCE [LARGE SCALE GENOMIC DNA]</scope>
    <source>
        <strain evidence="5">ATCC 43811</strain>
    </source>
</reference>
<dbReference type="AlphaFoldDB" id="A0A1I1DQ16"/>
<feature type="transmembrane region" description="Helical" evidence="1">
    <location>
        <begin position="12"/>
        <end position="36"/>
    </location>
</feature>
<proteinExistence type="predicted"/>
<dbReference type="EMBL" id="FOKY01000003">
    <property type="protein sequence ID" value="SFB76907.1"/>
    <property type="molecule type" value="Genomic_DNA"/>
</dbReference>
<feature type="transmembrane region" description="Helical" evidence="1">
    <location>
        <begin position="313"/>
        <end position="332"/>
    </location>
</feature>
<feature type="transmembrane region" description="Helical" evidence="1">
    <location>
        <begin position="78"/>
        <end position="98"/>
    </location>
</feature>
<feature type="transmembrane region" description="Helical" evidence="1">
    <location>
        <begin position="254"/>
        <end position="274"/>
    </location>
</feature>
<dbReference type="Proteomes" id="UP000240042">
    <property type="component" value="Unassembled WGS sequence"/>
</dbReference>
<evidence type="ECO:0000313" key="4">
    <source>
        <dbReference type="EMBL" id="SFB76907.1"/>
    </source>
</evidence>
<gene>
    <name evidence="4" type="ORF">SAMN02745150_00707</name>
</gene>
<dbReference type="Pfam" id="PF25853">
    <property type="entry name" value="DUF6311_C"/>
    <property type="match status" value="1"/>
</dbReference>
<evidence type="ECO:0000256" key="1">
    <source>
        <dbReference type="SAM" id="Phobius"/>
    </source>
</evidence>
<keyword evidence="1" id="KW-0472">Membrane</keyword>
<evidence type="ECO:0008006" key="6">
    <source>
        <dbReference type="Google" id="ProtNLM"/>
    </source>
</evidence>
<keyword evidence="1" id="KW-0812">Transmembrane</keyword>
<feature type="domain" description="DUF6311" evidence="3">
    <location>
        <begin position="419"/>
        <end position="504"/>
    </location>
</feature>
<feature type="transmembrane region" description="Helical" evidence="1">
    <location>
        <begin position="280"/>
        <end position="301"/>
    </location>
</feature>
<name>A0A1I1DQ16_BREAD</name>
<dbReference type="InterPro" id="IPR046278">
    <property type="entry name" value="DUF6311"/>
</dbReference>
<dbReference type="OrthoDB" id="1814621at2"/>
<dbReference type="InterPro" id="IPR058671">
    <property type="entry name" value="DUF6311_C"/>
</dbReference>
<feature type="transmembrane region" description="Helical" evidence="1">
    <location>
        <begin position="184"/>
        <end position="206"/>
    </location>
</feature>
<feature type="transmembrane region" description="Helical" evidence="1">
    <location>
        <begin position="132"/>
        <end position="150"/>
    </location>
</feature>
<dbReference type="RefSeq" id="WP_092318689.1">
    <property type="nucleotide sequence ID" value="NZ_FOKY01000003.1"/>
</dbReference>
<accession>A0A1I1DQ16</accession>
<dbReference type="Pfam" id="PF19830">
    <property type="entry name" value="DUF6311"/>
    <property type="match status" value="1"/>
</dbReference>
<keyword evidence="5" id="KW-1185">Reference proteome</keyword>
<feature type="transmembrane region" description="Helical" evidence="1">
    <location>
        <begin position="348"/>
        <end position="371"/>
    </location>
</feature>
<feature type="domain" description="DUF6311" evidence="2">
    <location>
        <begin position="22"/>
        <end position="400"/>
    </location>
</feature>
<evidence type="ECO:0000259" key="2">
    <source>
        <dbReference type="Pfam" id="PF19830"/>
    </source>
</evidence>
<dbReference type="STRING" id="34097.SAMN02745150_00707"/>
<feature type="transmembrane region" description="Helical" evidence="1">
    <location>
        <begin position="104"/>
        <end position="125"/>
    </location>
</feature>
<evidence type="ECO:0000313" key="5">
    <source>
        <dbReference type="Proteomes" id="UP000240042"/>
    </source>
</evidence>
<evidence type="ECO:0000259" key="3">
    <source>
        <dbReference type="Pfam" id="PF25853"/>
    </source>
</evidence>
<protein>
    <recommendedName>
        <fullName evidence="6">Glycosyltransferase RgtA/B/C/D-like domain-containing protein</fullName>
    </recommendedName>
</protein>
<feature type="transmembrane region" description="Helical" evidence="1">
    <location>
        <begin position="383"/>
        <end position="404"/>
    </location>
</feature>
<sequence>MVNSSHSSLQKISSFLSLAIPICTALWFTLLCYAGYLSPNNTGQLPQNIRILHLISLIFRQDYFYFPLSLTRLIAPPYGIPLSLTDTIPLGALIFKIFEMNDMQYFGIWIILSVLLTTFFAYRICREICSDLLSTTLTTLLFISMPFFWYHTFFHPWLAGQWTILWGLSLFFQKRSYLSIEWYGIIVISAFIHPYFIFINFFIMIADTVRLYLYEHQISVMQAANFFAYSLGICIGSLSIIGMFYLPSFSVPKLPIAPIQPSLFIMPNIINITQQYNISYIYPGLGIIIGLLVFLITFSIYPQINHIKKYTPIFFSVFIFFLCSIAGGVSSYNKTFKIYNNAWIENRILLLLTSGPRFIFPLLWMIPIMIAHTAEFLYLRKKFLCIIYLFCLLSIQFFTVKLSFNYEYSVYVPLSQEIEQFLNETSHIIWIGTESLDDIPQFEQIASYALHYKKTINLSPVLRYPSYYLESLEKETMQFLSQSFMDNTTYIIPQNLTIPFNLSQFGKLIPFEDVIFFKPDN</sequence>
<keyword evidence="1" id="KW-1133">Transmembrane helix</keyword>
<feature type="transmembrane region" description="Helical" evidence="1">
    <location>
        <begin position="226"/>
        <end position="247"/>
    </location>
</feature>
<organism evidence="4 5">
    <name type="scientific">Brevinema andersonii</name>
    <dbReference type="NCBI Taxonomy" id="34097"/>
    <lineage>
        <taxon>Bacteria</taxon>
        <taxon>Pseudomonadati</taxon>
        <taxon>Spirochaetota</taxon>
        <taxon>Spirochaetia</taxon>
        <taxon>Brevinematales</taxon>
        <taxon>Brevinemataceae</taxon>
        <taxon>Brevinema</taxon>
    </lineage>
</organism>